<dbReference type="KEGG" id="nso:NIASO_05250"/>
<dbReference type="EMBL" id="CP007035">
    <property type="protein sequence ID" value="AHF14755.1"/>
    <property type="molecule type" value="Genomic_DNA"/>
</dbReference>
<keyword evidence="3" id="KW-0012">Acyltransferase</keyword>
<gene>
    <name evidence="4" type="ORF">NIASO_05250</name>
</gene>
<sequence length="271" mass="29752">MDDVEKDFYQKIFESQKGVPSVPPNQVIASWADSLICLLFPERADCFPISTEEVDHKFGLREKELAAVLAVTETCREGAVKARSFFQQLPELYRILNTDIEAILAGDPAAKTRFEVIRAYPGFFAIAHYRIAHALLVVQVPHLPRILTEYAHGITGIDIHPGAVIGEYFCIDHGSGTVIGESTLIGNHVKIYQGVTLGALSVEKTMMNSKRHPTVEDGVVIYSNATILGGETVIGSNSIVGGNVWLTRSIPPNSKVYHRPSIDLVEQELLG</sequence>
<dbReference type="PANTHER" id="PTHR42811">
    <property type="entry name" value="SERINE ACETYLTRANSFERASE"/>
    <property type="match status" value="1"/>
</dbReference>
<evidence type="ECO:0000313" key="4">
    <source>
        <dbReference type="EMBL" id="AHF14755.1"/>
    </source>
</evidence>
<accession>W0EVD4</accession>
<organism evidence="4 5">
    <name type="scientific">Niabella soli DSM 19437</name>
    <dbReference type="NCBI Taxonomy" id="929713"/>
    <lineage>
        <taxon>Bacteria</taxon>
        <taxon>Pseudomonadati</taxon>
        <taxon>Bacteroidota</taxon>
        <taxon>Chitinophagia</taxon>
        <taxon>Chitinophagales</taxon>
        <taxon>Chitinophagaceae</taxon>
        <taxon>Niabella</taxon>
    </lineage>
</organism>
<keyword evidence="1" id="KW-0028">Amino-acid biosynthesis</keyword>
<protein>
    <submittedName>
        <fullName evidence="4">Serine O-acetyltransferase</fullName>
    </submittedName>
</protein>
<keyword evidence="5" id="KW-1185">Reference proteome</keyword>
<evidence type="ECO:0000313" key="5">
    <source>
        <dbReference type="Proteomes" id="UP000003586"/>
    </source>
</evidence>
<keyword evidence="2 4" id="KW-0808">Transferase</keyword>
<name>W0EVD4_9BACT</name>
<dbReference type="HOGENOM" id="CLU_051638_1_1_10"/>
<dbReference type="AlphaFoldDB" id="W0EVD4"/>
<reference evidence="4 5" key="1">
    <citation type="submission" date="2013-12" db="EMBL/GenBank/DDBJ databases">
        <authorList>
            <consortium name="DOE Joint Genome Institute"/>
            <person name="Eisen J."/>
            <person name="Huntemann M."/>
            <person name="Han J."/>
            <person name="Chen A."/>
            <person name="Kyrpides N."/>
            <person name="Mavromatis K."/>
            <person name="Markowitz V."/>
            <person name="Palaniappan K."/>
            <person name="Ivanova N."/>
            <person name="Schaumberg A."/>
            <person name="Pati A."/>
            <person name="Liolios K."/>
            <person name="Nordberg H.P."/>
            <person name="Cantor M.N."/>
            <person name="Hua S.X."/>
            <person name="Woyke T."/>
        </authorList>
    </citation>
    <scope>NUCLEOTIDE SEQUENCE [LARGE SCALE GENOMIC DNA]</scope>
    <source>
        <strain evidence="5">DSM 19437</strain>
    </source>
</reference>
<dbReference type="InterPro" id="IPR011004">
    <property type="entry name" value="Trimer_LpxA-like_sf"/>
</dbReference>
<dbReference type="STRING" id="929713.NIASO_05250"/>
<proteinExistence type="predicted"/>
<dbReference type="CDD" id="cd03354">
    <property type="entry name" value="LbH_SAT"/>
    <property type="match status" value="1"/>
</dbReference>
<evidence type="ECO:0000256" key="1">
    <source>
        <dbReference type="ARBA" id="ARBA00022605"/>
    </source>
</evidence>
<evidence type="ECO:0000256" key="2">
    <source>
        <dbReference type="ARBA" id="ARBA00022679"/>
    </source>
</evidence>
<dbReference type="InterPro" id="IPR045304">
    <property type="entry name" value="LbH_SAT"/>
</dbReference>
<dbReference type="eggNOG" id="COG1045">
    <property type="taxonomic scope" value="Bacteria"/>
</dbReference>
<dbReference type="Gene3D" id="1.10.3130.10">
    <property type="entry name" value="serine acetyltransferase, domain 1"/>
    <property type="match status" value="1"/>
</dbReference>
<dbReference type="InterPro" id="IPR042122">
    <property type="entry name" value="Ser_AcTrfase_N_sf"/>
</dbReference>
<dbReference type="GO" id="GO:0008652">
    <property type="term" value="P:amino acid biosynthetic process"/>
    <property type="evidence" value="ECO:0007669"/>
    <property type="project" value="UniProtKB-KW"/>
</dbReference>
<evidence type="ECO:0000256" key="3">
    <source>
        <dbReference type="ARBA" id="ARBA00023315"/>
    </source>
</evidence>
<dbReference type="GO" id="GO:0016746">
    <property type="term" value="F:acyltransferase activity"/>
    <property type="evidence" value="ECO:0007669"/>
    <property type="project" value="UniProtKB-KW"/>
</dbReference>
<dbReference type="Gene3D" id="2.160.10.10">
    <property type="entry name" value="Hexapeptide repeat proteins"/>
    <property type="match status" value="1"/>
</dbReference>
<dbReference type="SUPFAM" id="SSF51161">
    <property type="entry name" value="Trimeric LpxA-like enzymes"/>
    <property type="match status" value="1"/>
</dbReference>
<dbReference type="Proteomes" id="UP000003586">
    <property type="component" value="Chromosome"/>
</dbReference>